<accession>A0ABQ4YV85</accession>
<dbReference type="EMBL" id="BQNB010010679">
    <property type="protein sequence ID" value="GJS80543.1"/>
    <property type="molecule type" value="Genomic_DNA"/>
</dbReference>
<reference evidence="4" key="2">
    <citation type="submission" date="2022-01" db="EMBL/GenBank/DDBJ databases">
        <authorList>
            <person name="Yamashiro T."/>
            <person name="Shiraishi A."/>
            <person name="Satake H."/>
            <person name="Nakayama K."/>
        </authorList>
    </citation>
    <scope>NUCLEOTIDE SEQUENCE</scope>
</reference>
<dbReference type="Gene3D" id="1.10.340.70">
    <property type="match status" value="1"/>
</dbReference>
<comment type="caution">
    <text evidence="4">The sequence shown here is derived from an EMBL/GenBank/DDBJ whole genome shotgun (WGS) entry which is preliminary data.</text>
</comment>
<dbReference type="Gene3D" id="3.10.10.10">
    <property type="entry name" value="HIV Type 1 Reverse Transcriptase, subunit A, domain 1"/>
    <property type="match status" value="1"/>
</dbReference>
<dbReference type="Proteomes" id="UP001151760">
    <property type="component" value="Unassembled WGS sequence"/>
</dbReference>
<dbReference type="InterPro" id="IPR043502">
    <property type="entry name" value="DNA/RNA_pol_sf"/>
</dbReference>
<keyword evidence="4" id="KW-0695">RNA-directed DNA polymerase</keyword>
<protein>
    <submittedName>
        <fullName evidence="4">Reverse transcriptase domain-containing protein</fullName>
    </submittedName>
</protein>
<evidence type="ECO:0000256" key="1">
    <source>
        <dbReference type="SAM" id="MobiDB-lite"/>
    </source>
</evidence>
<dbReference type="PANTHER" id="PTHR15503:SF45">
    <property type="entry name" value="RNA-DIRECTED DNA POLYMERASE HOMOLOG"/>
    <property type="match status" value="1"/>
</dbReference>
<dbReference type="InterPro" id="IPR041577">
    <property type="entry name" value="RT_RNaseH_2"/>
</dbReference>
<dbReference type="InterPro" id="IPR021109">
    <property type="entry name" value="Peptidase_aspartic_dom_sf"/>
</dbReference>
<evidence type="ECO:0000313" key="5">
    <source>
        <dbReference type="Proteomes" id="UP001151760"/>
    </source>
</evidence>
<dbReference type="SUPFAM" id="SSF50630">
    <property type="entry name" value="Acid proteases"/>
    <property type="match status" value="1"/>
</dbReference>
<dbReference type="Pfam" id="PF17919">
    <property type="entry name" value="RT_RNaseH_2"/>
    <property type="match status" value="1"/>
</dbReference>
<keyword evidence="5" id="KW-1185">Reference proteome</keyword>
<gene>
    <name evidence="4" type="ORF">Tco_0730424</name>
</gene>
<keyword evidence="4" id="KW-0548">Nucleotidyltransferase</keyword>
<dbReference type="GO" id="GO:0003964">
    <property type="term" value="F:RNA-directed DNA polymerase activity"/>
    <property type="evidence" value="ECO:0007669"/>
    <property type="project" value="UniProtKB-KW"/>
</dbReference>
<dbReference type="PANTHER" id="PTHR15503">
    <property type="entry name" value="LDOC1 RELATED"/>
    <property type="match status" value="1"/>
</dbReference>
<keyword evidence="4" id="KW-0808">Transferase</keyword>
<feature type="compositionally biased region" description="Low complexity" evidence="1">
    <location>
        <begin position="753"/>
        <end position="779"/>
    </location>
</feature>
<feature type="domain" description="Integrase zinc-binding" evidence="3">
    <location>
        <begin position="574"/>
        <end position="616"/>
    </location>
</feature>
<reference evidence="4" key="1">
    <citation type="journal article" date="2022" name="Int. J. Mol. Sci.">
        <title>Draft Genome of Tanacetum Coccineum: Genomic Comparison of Closely Related Tanacetum-Family Plants.</title>
        <authorList>
            <person name="Yamashiro T."/>
            <person name="Shiraishi A."/>
            <person name="Nakayama K."/>
            <person name="Satake H."/>
        </authorList>
    </citation>
    <scope>NUCLEOTIDE SEQUENCE</scope>
</reference>
<feature type="domain" description="Reverse transcriptase/retrotransposon-derived protein RNase H-like" evidence="2">
    <location>
        <begin position="436"/>
        <end position="502"/>
    </location>
</feature>
<dbReference type="InterPro" id="IPR041588">
    <property type="entry name" value="Integrase_H2C2"/>
</dbReference>
<sequence length="838" mass="93244">MTQAAIEKLVFDRVAAALAQDRATRGNTNGAGGSGGNTGGNEGGKGGAPSARECTYSSFMKCNPTSFHGNEGAVELCQMVPSEKKKVEAYLRGLPKNIKGETTSSRPVVHNEAFRMAHTLMEQKLQAKAKRIAKSNKRKALTTTQNAGANQTGVVSKCNRCGICHFAVVCYKCGERGHKSNARPKRADRQGGNIRGQAYVVRDAKHNQGPNVVTGTFLLNNRYVTILFDSGADKSFMDVRFSHLLDIKPAKLNTSYEVELADRKVVCTNIVLKGCTLNLLDYLFDIDLMPIELGTFDVIIGMDWLVERDAVIVCGKKEVHVPYKNKTLVVKGDSEKEPSKKQLQDVLVICNFPEVFHDDLPGLPPPRQVEFKIELVPGSAPVARAPYRLAPSELKELLDQLKELSEKGEEEIPITAFRTRYGHYEFQVMSFGLTNAPATLKQKLCSAPILALPEGTENSVVYCDTSHKGYGAVLMQREKVIAYASRQLKKHEENYTTHDLELELNMRQRRWIELLSDYDCEIRYHPGKANTDAMKEENVKAENLGRLIKPIFKTSSDGIQCSEGKIWLPLFGGLHDLIMHESHKSKYSIHPGSDKMYQDLKKLYWWPNMKAEIATYPSRNKDQKAFIGGSWSDSENDAEDKTNDETCLMAQSSNELEETPTTPTQLNSLTTNLTSTSPILNSIELTTPNQGIYIYSDAWSLDELEKTLEQIKPYNSRLPAVDDIRNLIHRRTVHEKEQPNEKTPSPPPRKKSLSPPQAPSKSISSKSTHYTSSSLPSESQTPTHVAPPPKLCFVIPIKVEALELPPPQMSPNDPYAQTMDNWPLGPSFSTTTCLTTTS</sequence>
<dbReference type="InterPro" id="IPR032567">
    <property type="entry name" value="RTL1-rel"/>
</dbReference>
<feature type="region of interest" description="Disordered" evidence="1">
    <location>
        <begin position="22"/>
        <end position="50"/>
    </location>
</feature>
<dbReference type="SUPFAM" id="SSF56672">
    <property type="entry name" value="DNA/RNA polymerases"/>
    <property type="match status" value="1"/>
</dbReference>
<dbReference type="Pfam" id="PF17921">
    <property type="entry name" value="Integrase_H2C2"/>
    <property type="match status" value="1"/>
</dbReference>
<dbReference type="InterPro" id="IPR043128">
    <property type="entry name" value="Rev_trsase/Diguanyl_cyclase"/>
</dbReference>
<evidence type="ECO:0000259" key="2">
    <source>
        <dbReference type="Pfam" id="PF17919"/>
    </source>
</evidence>
<dbReference type="CDD" id="cd00303">
    <property type="entry name" value="retropepsin_like"/>
    <property type="match status" value="1"/>
</dbReference>
<feature type="compositionally biased region" description="Gly residues" evidence="1">
    <location>
        <begin position="29"/>
        <end position="47"/>
    </location>
</feature>
<feature type="region of interest" description="Disordered" evidence="1">
    <location>
        <begin position="730"/>
        <end position="785"/>
    </location>
</feature>
<dbReference type="Gene3D" id="3.30.70.270">
    <property type="match status" value="1"/>
</dbReference>
<proteinExistence type="predicted"/>
<name>A0ABQ4YV85_9ASTR</name>
<organism evidence="4 5">
    <name type="scientific">Tanacetum coccineum</name>
    <dbReference type="NCBI Taxonomy" id="301880"/>
    <lineage>
        <taxon>Eukaryota</taxon>
        <taxon>Viridiplantae</taxon>
        <taxon>Streptophyta</taxon>
        <taxon>Embryophyta</taxon>
        <taxon>Tracheophyta</taxon>
        <taxon>Spermatophyta</taxon>
        <taxon>Magnoliopsida</taxon>
        <taxon>eudicotyledons</taxon>
        <taxon>Gunneridae</taxon>
        <taxon>Pentapetalae</taxon>
        <taxon>asterids</taxon>
        <taxon>campanulids</taxon>
        <taxon>Asterales</taxon>
        <taxon>Asteraceae</taxon>
        <taxon>Asteroideae</taxon>
        <taxon>Anthemideae</taxon>
        <taxon>Anthemidinae</taxon>
        <taxon>Tanacetum</taxon>
    </lineage>
</organism>
<dbReference type="Gene3D" id="2.40.70.10">
    <property type="entry name" value="Acid Proteases"/>
    <property type="match status" value="1"/>
</dbReference>
<evidence type="ECO:0000259" key="3">
    <source>
        <dbReference type="Pfam" id="PF17921"/>
    </source>
</evidence>
<evidence type="ECO:0000313" key="4">
    <source>
        <dbReference type="EMBL" id="GJS80543.1"/>
    </source>
</evidence>
<dbReference type="Pfam" id="PF08284">
    <property type="entry name" value="RVP_2"/>
    <property type="match status" value="1"/>
</dbReference>